<comment type="caution">
    <text evidence="20">The sequence shown here is derived from an EMBL/GenBank/DDBJ whole genome shotgun (WGS) entry which is preliminary data.</text>
</comment>
<dbReference type="PRINTS" id="PR01486">
    <property type="entry name" value="PHPHLIPASEA1"/>
</dbReference>
<evidence type="ECO:0000256" key="5">
    <source>
        <dbReference type="ARBA" id="ARBA00010525"/>
    </source>
</evidence>
<evidence type="ECO:0000256" key="2">
    <source>
        <dbReference type="ARBA" id="ARBA00001604"/>
    </source>
</evidence>
<keyword evidence="14" id="KW-0106">Calcium</keyword>
<sequence length="346" mass="39401">MKFTMSMLAGCWGFFFMQFVDAANIDQCLQNQMATASDSVTIGELKALCDTSTVIRIEDDTEKKDGEVAVTPAVDEGAVTVESALARRLTFESEHNSPFSLLPHKPNYIIISNNLASANEQPFKEAFPDRNVNFQPWETKFQLSLKVPLARGLIYGYGDLFAAYTNRSFWQQFNKAGSSPFRESDHEPEMWLSFRNDMTLFGFHNSVIRTGLVHQSNGQAGTLSRSWNRVYADFIFEKGNWFFSAKPWWRIPESTKDDNNPDIDDYLGNFEFSGLYKMGNKNLDFMIRNNLSDNDNHGAFQLNYSFPLSKNVKGYVQWFNGYGESLIDYDAYSNSIGVGVLLSDWL</sequence>
<evidence type="ECO:0000256" key="16">
    <source>
        <dbReference type="ARBA" id="ARBA00023098"/>
    </source>
</evidence>
<dbReference type="GO" id="GO:0009279">
    <property type="term" value="C:cell outer membrane"/>
    <property type="evidence" value="ECO:0007669"/>
    <property type="project" value="UniProtKB-SubCell"/>
</dbReference>
<dbReference type="PANTHER" id="PTHR40457:SF1">
    <property type="entry name" value="PHOSPHOLIPASE A1"/>
    <property type="match status" value="1"/>
</dbReference>
<keyword evidence="17" id="KW-0472">Membrane</keyword>
<organism evidence="20">
    <name type="scientific">marine sediment metagenome</name>
    <dbReference type="NCBI Taxonomy" id="412755"/>
    <lineage>
        <taxon>unclassified sequences</taxon>
        <taxon>metagenomes</taxon>
        <taxon>ecological metagenomes</taxon>
    </lineage>
</organism>
<evidence type="ECO:0000256" key="10">
    <source>
        <dbReference type="ARBA" id="ARBA00022692"/>
    </source>
</evidence>
<comment type="subcellular location">
    <subcellularLocation>
        <location evidence="4">Cell outer membrane</location>
        <topology evidence="4">Multi-pass membrane protein</topology>
    </subcellularLocation>
</comment>
<comment type="catalytic activity">
    <reaction evidence="1">
        <text>a 1,2-diacyl-sn-glycero-3-phosphocholine + H2O = a 2-acyl-sn-glycero-3-phosphocholine + a fatty acid + H(+)</text>
        <dbReference type="Rhea" id="RHEA:18689"/>
        <dbReference type="ChEBI" id="CHEBI:15377"/>
        <dbReference type="ChEBI" id="CHEBI:15378"/>
        <dbReference type="ChEBI" id="CHEBI:28868"/>
        <dbReference type="ChEBI" id="CHEBI:57643"/>
        <dbReference type="ChEBI" id="CHEBI:57875"/>
        <dbReference type="EC" id="3.1.1.32"/>
    </reaction>
</comment>
<dbReference type="GO" id="GO:0005509">
    <property type="term" value="F:calcium ion binding"/>
    <property type="evidence" value="ECO:0007669"/>
    <property type="project" value="TreeGrafter"/>
</dbReference>
<evidence type="ECO:0000256" key="3">
    <source>
        <dbReference type="ARBA" id="ARBA00001913"/>
    </source>
</evidence>
<dbReference type="InterPro" id="IPR036541">
    <property type="entry name" value="PLipase_A1_sf"/>
</dbReference>
<keyword evidence="11" id="KW-0479">Metal-binding</keyword>
<reference evidence="20" key="1">
    <citation type="journal article" date="2015" name="Nature">
        <title>Complex archaea that bridge the gap between prokaryotes and eukaryotes.</title>
        <authorList>
            <person name="Spang A."/>
            <person name="Saw J.H."/>
            <person name="Jorgensen S.L."/>
            <person name="Zaremba-Niedzwiedzka K."/>
            <person name="Martijn J."/>
            <person name="Lind A.E."/>
            <person name="van Eijk R."/>
            <person name="Schleper C."/>
            <person name="Guy L."/>
            <person name="Ettema T.J."/>
        </authorList>
    </citation>
    <scope>NUCLEOTIDE SEQUENCE</scope>
</reference>
<keyword evidence="9" id="KW-1134">Transmembrane beta strand</keyword>
<comment type="catalytic activity">
    <reaction evidence="2">
        <text>a 1,2-diacyl-sn-glycero-3-phosphocholine + H2O = a 1-acyl-sn-glycero-3-phosphocholine + a fatty acid + H(+)</text>
        <dbReference type="Rhea" id="RHEA:15801"/>
        <dbReference type="ChEBI" id="CHEBI:15377"/>
        <dbReference type="ChEBI" id="CHEBI:15378"/>
        <dbReference type="ChEBI" id="CHEBI:28868"/>
        <dbReference type="ChEBI" id="CHEBI:57643"/>
        <dbReference type="ChEBI" id="CHEBI:58168"/>
        <dbReference type="EC" id="3.1.1.4"/>
    </reaction>
</comment>
<keyword evidence="12" id="KW-0732">Signal</keyword>
<evidence type="ECO:0000256" key="18">
    <source>
        <dbReference type="ARBA" id="ARBA00023237"/>
    </source>
</evidence>
<evidence type="ECO:0000256" key="8">
    <source>
        <dbReference type="ARBA" id="ARBA00013278"/>
    </source>
</evidence>
<protein>
    <recommendedName>
        <fullName evidence="19">Phosphatidylcholine 1-acylhydrolase</fullName>
        <ecNumber evidence="7">3.1.1.32</ecNumber>
        <ecNumber evidence="8">3.1.1.4</ecNumber>
    </recommendedName>
</protein>
<evidence type="ECO:0000256" key="4">
    <source>
        <dbReference type="ARBA" id="ARBA00004571"/>
    </source>
</evidence>
<evidence type="ECO:0000256" key="11">
    <source>
        <dbReference type="ARBA" id="ARBA00022723"/>
    </source>
</evidence>
<evidence type="ECO:0000256" key="12">
    <source>
        <dbReference type="ARBA" id="ARBA00022729"/>
    </source>
</evidence>
<evidence type="ECO:0000256" key="19">
    <source>
        <dbReference type="ARBA" id="ARBA00032375"/>
    </source>
</evidence>
<gene>
    <name evidence="20" type="ORF">LCGC14_1447450</name>
</gene>
<keyword evidence="15" id="KW-0442">Lipid degradation</keyword>
<dbReference type="InterPro" id="IPR003187">
    <property type="entry name" value="PLipase_A1"/>
</dbReference>
<evidence type="ECO:0000256" key="14">
    <source>
        <dbReference type="ARBA" id="ARBA00022837"/>
    </source>
</evidence>
<dbReference type="Gene3D" id="2.40.230.10">
    <property type="entry name" value="Phospholipase A1"/>
    <property type="match status" value="1"/>
</dbReference>
<dbReference type="Pfam" id="PF02253">
    <property type="entry name" value="PLA1"/>
    <property type="match status" value="1"/>
</dbReference>
<dbReference type="CDD" id="cd00541">
    <property type="entry name" value="OMPLA"/>
    <property type="match status" value="1"/>
</dbReference>
<dbReference type="EMBL" id="LAZR01009935">
    <property type="protein sequence ID" value="KKM69768.1"/>
    <property type="molecule type" value="Genomic_DNA"/>
</dbReference>
<comment type="subunit">
    <text evidence="6">Homodimer; dimerization is reversible, and the dimeric form is the active one.</text>
</comment>
<dbReference type="EC" id="3.1.1.32" evidence="7"/>
<comment type="cofactor">
    <cofactor evidence="3">
        <name>Ca(2+)</name>
        <dbReference type="ChEBI" id="CHEBI:29108"/>
    </cofactor>
</comment>
<evidence type="ECO:0000256" key="17">
    <source>
        <dbReference type="ARBA" id="ARBA00023136"/>
    </source>
</evidence>
<dbReference type="GO" id="GO:0008970">
    <property type="term" value="F:phospholipase A1 activity"/>
    <property type="evidence" value="ECO:0007669"/>
    <property type="project" value="UniProtKB-EC"/>
</dbReference>
<keyword evidence="13" id="KW-0378">Hydrolase</keyword>
<evidence type="ECO:0000256" key="6">
    <source>
        <dbReference type="ARBA" id="ARBA00011702"/>
    </source>
</evidence>
<dbReference type="GO" id="GO:0016042">
    <property type="term" value="P:lipid catabolic process"/>
    <property type="evidence" value="ECO:0007669"/>
    <property type="project" value="UniProtKB-KW"/>
</dbReference>
<dbReference type="GO" id="GO:0004623">
    <property type="term" value="F:phospholipase A2 activity"/>
    <property type="evidence" value="ECO:0007669"/>
    <property type="project" value="UniProtKB-EC"/>
</dbReference>
<evidence type="ECO:0000256" key="9">
    <source>
        <dbReference type="ARBA" id="ARBA00022452"/>
    </source>
</evidence>
<dbReference type="AlphaFoldDB" id="A0A0F9JJL2"/>
<dbReference type="PANTHER" id="PTHR40457">
    <property type="entry name" value="PHOSPHOLIPASE A1"/>
    <property type="match status" value="1"/>
</dbReference>
<evidence type="ECO:0000313" key="20">
    <source>
        <dbReference type="EMBL" id="KKM69768.1"/>
    </source>
</evidence>
<evidence type="ECO:0000256" key="13">
    <source>
        <dbReference type="ARBA" id="ARBA00022801"/>
    </source>
</evidence>
<proteinExistence type="inferred from homology"/>
<dbReference type="SUPFAM" id="SSF56931">
    <property type="entry name" value="Outer membrane phospholipase A (OMPLA)"/>
    <property type="match status" value="1"/>
</dbReference>
<accession>A0A0F9JJL2</accession>
<evidence type="ECO:0000256" key="7">
    <source>
        <dbReference type="ARBA" id="ARBA00013179"/>
    </source>
</evidence>
<evidence type="ECO:0000256" key="1">
    <source>
        <dbReference type="ARBA" id="ARBA00000111"/>
    </source>
</evidence>
<keyword evidence="18" id="KW-0998">Cell outer membrane</keyword>
<evidence type="ECO:0000256" key="15">
    <source>
        <dbReference type="ARBA" id="ARBA00022963"/>
    </source>
</evidence>
<name>A0A0F9JJL2_9ZZZZ</name>
<comment type="similarity">
    <text evidence="5">Belongs to the phospholipase A1 family.</text>
</comment>
<keyword evidence="10" id="KW-0812">Transmembrane</keyword>
<dbReference type="EC" id="3.1.1.4" evidence="8"/>
<keyword evidence="16" id="KW-0443">Lipid metabolism</keyword>